<dbReference type="PROSITE" id="PS50943">
    <property type="entry name" value="HTH_CROC1"/>
    <property type="match status" value="1"/>
</dbReference>
<dbReference type="Pfam" id="PF19054">
    <property type="entry name" value="DUF5753"/>
    <property type="match status" value="1"/>
</dbReference>
<name>A0ABS3RXM9_9ACTN</name>
<evidence type="ECO:0000313" key="3">
    <source>
        <dbReference type="Proteomes" id="UP000680206"/>
    </source>
</evidence>
<dbReference type="RefSeq" id="WP_208244878.1">
    <property type="nucleotide sequence ID" value="NZ_JAGEPF010000018.1"/>
</dbReference>
<evidence type="ECO:0000313" key="2">
    <source>
        <dbReference type="EMBL" id="MBO2461519.1"/>
    </source>
</evidence>
<feature type="domain" description="HTH cro/C1-type" evidence="1">
    <location>
        <begin position="15"/>
        <end position="71"/>
    </location>
</feature>
<dbReference type="InterPro" id="IPR043917">
    <property type="entry name" value="DUF5753"/>
</dbReference>
<protein>
    <submittedName>
        <fullName evidence="2">Helix-turn-helix domain-containing protein</fullName>
    </submittedName>
</protein>
<dbReference type="InterPro" id="IPR010982">
    <property type="entry name" value="Lambda_DNA-bd_dom_sf"/>
</dbReference>
<proteinExistence type="predicted"/>
<comment type="caution">
    <text evidence="2">The sequence shown here is derived from an EMBL/GenBank/DDBJ whole genome shotgun (WGS) entry which is preliminary data.</text>
</comment>
<dbReference type="SUPFAM" id="SSF47413">
    <property type="entry name" value="lambda repressor-like DNA-binding domains"/>
    <property type="match status" value="1"/>
</dbReference>
<gene>
    <name evidence="2" type="ORF">J4709_28445</name>
</gene>
<evidence type="ECO:0000259" key="1">
    <source>
        <dbReference type="PROSITE" id="PS50943"/>
    </source>
</evidence>
<dbReference type="InterPro" id="IPR001387">
    <property type="entry name" value="Cro/C1-type_HTH"/>
</dbReference>
<sequence length="293" mass="32213">MNAAAVHRRRLGNELRRIRRTSGRTIAQVAAQAGWPTHKLSRIEHGRTGIGAGELRLLLDAHHVQGPARDALLALQAPTSRGWAHDYGDVAGGTFAAYLAMETQARAALTFSLAAVPGLLQHQSYAHCVLDSGQAIGVATPHQVARRLELRLHRQQRLRQTDAQADPPAAPLRLAAVIDESTLWRAVGDPTVMESQMTHLLEQAELPNVDIRILPLEMARRPVFGESFTVLEFAGELGLTDIAYLDGLASPELYLGDGAQLYRKSWNAMKDYALPPAESKQFIEHAVGKWRLR</sequence>
<dbReference type="SMART" id="SM00530">
    <property type="entry name" value="HTH_XRE"/>
    <property type="match status" value="1"/>
</dbReference>
<reference evidence="2 3" key="1">
    <citation type="submission" date="2021-03" db="EMBL/GenBank/DDBJ databases">
        <title>Actinomadura violae sp. nov., isolated from lichen in Thailand.</title>
        <authorList>
            <person name="Kanchanasin P."/>
            <person name="Saeng-In P."/>
            <person name="Phongsopitanun W."/>
            <person name="Yuki M."/>
            <person name="Kudo T."/>
            <person name="Ohkuma M."/>
            <person name="Tanasupawat S."/>
        </authorList>
    </citation>
    <scope>NUCLEOTIDE SEQUENCE [LARGE SCALE GENOMIC DNA]</scope>
    <source>
        <strain evidence="2 3">LCR2-06</strain>
    </source>
</reference>
<dbReference type="CDD" id="cd00093">
    <property type="entry name" value="HTH_XRE"/>
    <property type="match status" value="1"/>
</dbReference>
<dbReference type="Proteomes" id="UP000680206">
    <property type="component" value="Unassembled WGS sequence"/>
</dbReference>
<keyword evidence="3" id="KW-1185">Reference proteome</keyword>
<dbReference type="Pfam" id="PF13560">
    <property type="entry name" value="HTH_31"/>
    <property type="match status" value="1"/>
</dbReference>
<dbReference type="Gene3D" id="1.10.260.40">
    <property type="entry name" value="lambda repressor-like DNA-binding domains"/>
    <property type="match status" value="1"/>
</dbReference>
<dbReference type="EMBL" id="JAGEPF010000018">
    <property type="protein sequence ID" value="MBO2461519.1"/>
    <property type="molecule type" value="Genomic_DNA"/>
</dbReference>
<organism evidence="2 3">
    <name type="scientific">Actinomadura violacea</name>
    <dbReference type="NCBI Taxonomy" id="2819934"/>
    <lineage>
        <taxon>Bacteria</taxon>
        <taxon>Bacillati</taxon>
        <taxon>Actinomycetota</taxon>
        <taxon>Actinomycetes</taxon>
        <taxon>Streptosporangiales</taxon>
        <taxon>Thermomonosporaceae</taxon>
        <taxon>Actinomadura</taxon>
    </lineage>
</organism>
<accession>A0ABS3RXM9</accession>